<feature type="compositionally biased region" description="Polar residues" evidence="1">
    <location>
        <begin position="33"/>
        <end position="42"/>
    </location>
</feature>
<gene>
    <name evidence="2" type="primary">Acey_s0073.g733</name>
    <name evidence="2" type="ORF">Y032_0073g733</name>
</gene>
<dbReference type="OrthoDB" id="5877663at2759"/>
<evidence type="ECO:0000313" key="3">
    <source>
        <dbReference type="Proteomes" id="UP000024635"/>
    </source>
</evidence>
<keyword evidence="3" id="KW-1185">Reference proteome</keyword>
<reference evidence="3" key="1">
    <citation type="journal article" date="2015" name="Nat. Genet.">
        <title>The genome and transcriptome of the zoonotic hookworm Ancylostoma ceylanicum identify infection-specific gene families.</title>
        <authorList>
            <person name="Schwarz E.M."/>
            <person name="Hu Y."/>
            <person name="Antoshechkin I."/>
            <person name="Miller M.M."/>
            <person name="Sternberg P.W."/>
            <person name="Aroian R.V."/>
        </authorList>
    </citation>
    <scope>NUCLEOTIDE SEQUENCE</scope>
    <source>
        <strain evidence="3">HY135</strain>
    </source>
</reference>
<evidence type="ECO:0000313" key="2">
    <source>
        <dbReference type="EMBL" id="EYC06844.1"/>
    </source>
</evidence>
<sequence>MPPTSHCIGHIRIGHLYDNTQNRVQRWDEGATASESGKKTGNGSNGVIRMRQRLKEVKCLESGPTV</sequence>
<dbReference type="Proteomes" id="UP000024635">
    <property type="component" value="Unassembled WGS sequence"/>
</dbReference>
<dbReference type="AlphaFoldDB" id="A0A016TUX2"/>
<organism evidence="2 3">
    <name type="scientific">Ancylostoma ceylanicum</name>
    <dbReference type="NCBI Taxonomy" id="53326"/>
    <lineage>
        <taxon>Eukaryota</taxon>
        <taxon>Metazoa</taxon>
        <taxon>Ecdysozoa</taxon>
        <taxon>Nematoda</taxon>
        <taxon>Chromadorea</taxon>
        <taxon>Rhabditida</taxon>
        <taxon>Rhabditina</taxon>
        <taxon>Rhabditomorpha</taxon>
        <taxon>Strongyloidea</taxon>
        <taxon>Ancylostomatidae</taxon>
        <taxon>Ancylostomatinae</taxon>
        <taxon>Ancylostoma</taxon>
    </lineage>
</organism>
<proteinExistence type="predicted"/>
<feature type="region of interest" description="Disordered" evidence="1">
    <location>
        <begin position="28"/>
        <end position="50"/>
    </location>
</feature>
<protein>
    <submittedName>
        <fullName evidence="2">Uncharacterized protein</fullName>
    </submittedName>
</protein>
<evidence type="ECO:0000256" key="1">
    <source>
        <dbReference type="SAM" id="MobiDB-lite"/>
    </source>
</evidence>
<comment type="caution">
    <text evidence="2">The sequence shown here is derived from an EMBL/GenBank/DDBJ whole genome shotgun (WGS) entry which is preliminary data.</text>
</comment>
<dbReference type="EMBL" id="JARK01001409">
    <property type="protein sequence ID" value="EYC06844.1"/>
    <property type="molecule type" value="Genomic_DNA"/>
</dbReference>
<name>A0A016TUX2_9BILA</name>
<accession>A0A016TUX2</accession>